<dbReference type="NCBIfam" id="TIGR02550">
    <property type="entry name" value="flagell_flgL"/>
    <property type="match status" value="1"/>
</dbReference>
<dbReference type="PANTHER" id="PTHR42792">
    <property type="entry name" value="FLAGELLIN"/>
    <property type="match status" value="1"/>
</dbReference>
<dbReference type="OrthoDB" id="9768249at2"/>
<dbReference type="STRING" id="402385.SAMN05421848_0036"/>
<dbReference type="GO" id="GO:0005198">
    <property type="term" value="F:structural molecule activity"/>
    <property type="evidence" value="ECO:0007669"/>
    <property type="project" value="InterPro"/>
</dbReference>
<dbReference type="InterPro" id="IPR001492">
    <property type="entry name" value="Flagellin"/>
</dbReference>
<proteinExistence type="inferred from homology"/>
<feature type="domain" description="Flagellin N-terminal" evidence="7">
    <location>
        <begin position="3"/>
        <end position="140"/>
    </location>
</feature>
<keyword evidence="10" id="KW-1185">Reference proteome</keyword>
<feature type="domain" description="Flagellin C-terminal" evidence="8">
    <location>
        <begin position="231"/>
        <end position="311"/>
    </location>
</feature>
<keyword evidence="9" id="KW-0969">Cilium</keyword>
<keyword evidence="9" id="KW-0966">Cell projection</keyword>
<accession>A0A1I1F906</accession>
<dbReference type="Pfam" id="PF00669">
    <property type="entry name" value="Flagellin_N"/>
    <property type="match status" value="1"/>
</dbReference>
<evidence type="ECO:0000256" key="2">
    <source>
        <dbReference type="ARBA" id="ARBA00004613"/>
    </source>
</evidence>
<dbReference type="GO" id="GO:0009424">
    <property type="term" value="C:bacterial-type flagellum hook"/>
    <property type="evidence" value="ECO:0007669"/>
    <property type="project" value="InterPro"/>
</dbReference>
<keyword evidence="9" id="KW-0282">Flagellum</keyword>
<dbReference type="PANTHER" id="PTHR42792:SF1">
    <property type="entry name" value="FLAGELLAR HOOK-ASSOCIATED PROTEIN 3"/>
    <property type="match status" value="1"/>
</dbReference>
<dbReference type="GO" id="GO:0071973">
    <property type="term" value="P:bacterial-type flagellum-dependent cell motility"/>
    <property type="evidence" value="ECO:0007669"/>
    <property type="project" value="InterPro"/>
</dbReference>
<dbReference type="InterPro" id="IPR046358">
    <property type="entry name" value="Flagellin_C"/>
</dbReference>
<dbReference type="RefSeq" id="WP_090129637.1">
    <property type="nucleotide sequence ID" value="NZ_FOLY01000001.1"/>
</dbReference>
<evidence type="ECO:0000313" key="9">
    <source>
        <dbReference type="EMBL" id="SFB95774.1"/>
    </source>
</evidence>
<gene>
    <name evidence="9" type="ORF">SAMN05421848_0036</name>
</gene>
<evidence type="ECO:0000259" key="8">
    <source>
        <dbReference type="Pfam" id="PF00700"/>
    </source>
</evidence>
<dbReference type="Proteomes" id="UP000199046">
    <property type="component" value="Unassembled WGS sequence"/>
</dbReference>
<evidence type="ECO:0000256" key="6">
    <source>
        <dbReference type="SAM" id="MobiDB-lite"/>
    </source>
</evidence>
<keyword evidence="5" id="KW-0975">Bacterial flagellum</keyword>
<organism evidence="9 10">
    <name type="scientific">Kushneria avicenniae</name>
    <dbReference type="NCBI Taxonomy" id="402385"/>
    <lineage>
        <taxon>Bacteria</taxon>
        <taxon>Pseudomonadati</taxon>
        <taxon>Pseudomonadota</taxon>
        <taxon>Gammaproteobacteria</taxon>
        <taxon>Oceanospirillales</taxon>
        <taxon>Halomonadaceae</taxon>
        <taxon>Kushneria</taxon>
    </lineage>
</organism>
<dbReference type="Gene3D" id="1.20.1330.10">
    <property type="entry name" value="f41 fragment of flagellin, N-terminal domain"/>
    <property type="match status" value="1"/>
</dbReference>
<reference evidence="10" key="1">
    <citation type="submission" date="2016-10" db="EMBL/GenBank/DDBJ databases">
        <authorList>
            <person name="Varghese N."/>
            <person name="Submissions S."/>
        </authorList>
    </citation>
    <scope>NUCLEOTIDE SEQUENCE [LARGE SCALE GENOMIC DNA]</scope>
    <source>
        <strain evidence="10">DSM 23439</strain>
    </source>
</reference>
<dbReference type="GO" id="GO:0005576">
    <property type="term" value="C:extracellular region"/>
    <property type="evidence" value="ECO:0007669"/>
    <property type="project" value="UniProtKB-SubCell"/>
</dbReference>
<protein>
    <submittedName>
        <fullName evidence="9">Flagellar hook-associated protein 3 FlgL</fullName>
    </submittedName>
</protein>
<evidence type="ECO:0000256" key="4">
    <source>
        <dbReference type="ARBA" id="ARBA00022525"/>
    </source>
</evidence>
<dbReference type="InterPro" id="IPR013384">
    <property type="entry name" value="Flagell_FlgL"/>
</dbReference>
<evidence type="ECO:0000256" key="3">
    <source>
        <dbReference type="ARBA" id="ARBA00005709"/>
    </source>
</evidence>
<evidence type="ECO:0000256" key="5">
    <source>
        <dbReference type="ARBA" id="ARBA00023143"/>
    </source>
</evidence>
<comment type="subcellular location">
    <subcellularLocation>
        <location evidence="1">Bacterial flagellum</location>
    </subcellularLocation>
    <subcellularLocation>
        <location evidence="2">Secreted</location>
    </subcellularLocation>
</comment>
<feature type="region of interest" description="Disordered" evidence="6">
    <location>
        <begin position="1"/>
        <end position="42"/>
    </location>
</feature>
<sequence>MRISTSMMFERSQNAMQSRQSDLSKVGEQVASGKRIVSPSDDPRAASQALIVKQDQAVQEQYKDSRITATNTLSLQENTLNSVSDLLVSAKGLIVKGGNGTYTDSDRASVATELEGLYNQMLGLANTRDSNGQYMFAGSQGDVKPFETADNGLVEPYAGDARPLNVQVDASRSMDVNAAGSNVFRVPATKAGDDESDLFKVFETAIATLRTPQTAENQDELRATLDQANRKIDSGSDNVLSVRSGIGSKLNELDVLSDIGDTRTISNKVALSDLEDLDYAEAISRYTLGQIGLEASQKMFMQTQQTSLFSLIR</sequence>
<dbReference type="Pfam" id="PF00700">
    <property type="entry name" value="Flagellin_C"/>
    <property type="match status" value="1"/>
</dbReference>
<dbReference type="InterPro" id="IPR001029">
    <property type="entry name" value="Flagellin_N"/>
</dbReference>
<evidence type="ECO:0000256" key="1">
    <source>
        <dbReference type="ARBA" id="ARBA00004365"/>
    </source>
</evidence>
<evidence type="ECO:0000313" key="10">
    <source>
        <dbReference type="Proteomes" id="UP000199046"/>
    </source>
</evidence>
<dbReference type="AlphaFoldDB" id="A0A1I1F906"/>
<dbReference type="EMBL" id="FOLY01000001">
    <property type="protein sequence ID" value="SFB95774.1"/>
    <property type="molecule type" value="Genomic_DNA"/>
</dbReference>
<dbReference type="SUPFAM" id="SSF64518">
    <property type="entry name" value="Phase 1 flagellin"/>
    <property type="match status" value="1"/>
</dbReference>
<comment type="similarity">
    <text evidence="3">Belongs to the bacterial flagellin family.</text>
</comment>
<feature type="compositionally biased region" description="Polar residues" evidence="6">
    <location>
        <begin position="1"/>
        <end position="23"/>
    </location>
</feature>
<keyword evidence="4" id="KW-0964">Secreted</keyword>
<name>A0A1I1F906_9GAMM</name>
<evidence type="ECO:0000259" key="7">
    <source>
        <dbReference type="Pfam" id="PF00669"/>
    </source>
</evidence>